<feature type="transmembrane region" description="Helical" evidence="1">
    <location>
        <begin position="329"/>
        <end position="348"/>
    </location>
</feature>
<name>A0A060URY5_9PROT</name>
<dbReference type="Proteomes" id="UP000193925">
    <property type="component" value="Chromosome AFERRI"/>
</dbReference>
<sequence length="401" mass="45638">MSAENVRHIQQFDAIRGIAALSVMLSHYVLIFMNSPLSNYHNISSIIGDLSYTPLGIFWAGRSAVLLFFVLSGYVLFFMINSASMNYVSFLMKRSLRLYIPYLLAVFFGVAGEYLFYHGGLPGLNPWLNQFWSAPITIRSILYHLLFVDEFNANHYDFTVWTLVQEMRISILFPAILWFMRDKKWWVPVVIFFMLSVLAMAIRMFALSGGHILSWLTLSGSLTAYIFTPYYIFAFVLGATLATQRASLQKWYNRLGIQGRTAVFSIGFFLYYYGPHFISAVGIHHLMVRDWPAIMGAAILVLVSAYDLVAIQVLTTPILIYLGKISYSLYLLHAVILLAMLHAFYGVISLPVLLLLSIGVTFLVSELAYRFVEKPAISISRRSPQWPIVKRFGKLIKSSET</sequence>
<feature type="transmembrane region" description="Helical" evidence="1">
    <location>
        <begin position="212"/>
        <end position="243"/>
    </location>
</feature>
<evidence type="ECO:0000313" key="4">
    <source>
        <dbReference type="EMBL" id="SMH67741.1"/>
    </source>
</evidence>
<accession>A0A060URY5</accession>
<keyword evidence="1" id="KW-1133">Transmembrane helix</keyword>
<dbReference type="InterPro" id="IPR050879">
    <property type="entry name" value="Acyltransferase_3"/>
</dbReference>
<keyword evidence="1" id="KW-0812">Transmembrane</keyword>
<protein>
    <submittedName>
        <fullName evidence="3">Acyltransferase 3</fullName>
    </submittedName>
</protein>
<evidence type="ECO:0000313" key="5">
    <source>
        <dbReference type="Proteomes" id="UP000193925"/>
    </source>
</evidence>
<feature type="transmembrane region" description="Helical" evidence="1">
    <location>
        <begin position="57"/>
        <end position="77"/>
    </location>
</feature>
<evidence type="ECO:0000256" key="1">
    <source>
        <dbReference type="SAM" id="Phobius"/>
    </source>
</evidence>
<feature type="transmembrane region" description="Helical" evidence="1">
    <location>
        <begin position="293"/>
        <end position="322"/>
    </location>
</feature>
<feature type="transmembrane region" description="Helical" evidence="1">
    <location>
        <begin position="98"/>
        <end position="117"/>
    </location>
</feature>
<dbReference type="PANTHER" id="PTHR23028:SF53">
    <property type="entry name" value="ACYL_TRANSF_3 DOMAIN-CONTAINING PROTEIN"/>
    <property type="match status" value="1"/>
</dbReference>
<dbReference type="Pfam" id="PF01757">
    <property type="entry name" value="Acyl_transf_3"/>
    <property type="match status" value="1"/>
</dbReference>
<dbReference type="GO" id="GO:0009103">
    <property type="term" value="P:lipopolysaccharide biosynthetic process"/>
    <property type="evidence" value="ECO:0007669"/>
    <property type="project" value="TreeGrafter"/>
</dbReference>
<reference evidence="3" key="1">
    <citation type="submission" date="2014-03" db="EMBL/GenBank/DDBJ databases">
        <authorList>
            <person name="Genoscope - CEA"/>
        </authorList>
    </citation>
    <scope>NUCLEOTIDE SEQUENCE [LARGE SCALE GENOMIC DNA]</scope>
    <source>
        <strain evidence="3">CF27</strain>
    </source>
</reference>
<feature type="transmembrane region" description="Helical" evidence="1">
    <location>
        <begin position="158"/>
        <end position="179"/>
    </location>
</feature>
<feature type="transmembrane region" description="Helical" evidence="1">
    <location>
        <begin position="17"/>
        <end position="37"/>
    </location>
</feature>
<gene>
    <name evidence="4" type="ORF">AFERRI_50943</name>
    <name evidence="3" type="ORF">AFERRI_530277</name>
</gene>
<feature type="transmembrane region" description="Helical" evidence="1">
    <location>
        <begin position="354"/>
        <end position="372"/>
    </location>
</feature>
<proteinExistence type="predicted"/>
<dbReference type="PANTHER" id="PTHR23028">
    <property type="entry name" value="ACETYLTRANSFERASE"/>
    <property type="match status" value="1"/>
</dbReference>
<reference evidence="4 5" key="3">
    <citation type="submission" date="2017-03" db="EMBL/GenBank/DDBJ databases">
        <authorList>
            <person name="Regsiter A."/>
            <person name="William W."/>
        </authorList>
    </citation>
    <scope>NUCLEOTIDE SEQUENCE [LARGE SCALE GENOMIC DNA]</scope>
    <source>
        <strain evidence="4">PRJEB5721</strain>
    </source>
</reference>
<dbReference type="GO" id="GO:0016747">
    <property type="term" value="F:acyltransferase activity, transferring groups other than amino-acyl groups"/>
    <property type="evidence" value="ECO:0007669"/>
    <property type="project" value="InterPro"/>
</dbReference>
<keyword evidence="1" id="KW-0472">Membrane</keyword>
<dbReference type="EMBL" id="LT841305">
    <property type="protein sequence ID" value="SMH67741.1"/>
    <property type="molecule type" value="Genomic_DNA"/>
</dbReference>
<feature type="transmembrane region" description="Helical" evidence="1">
    <location>
        <begin position="186"/>
        <end position="206"/>
    </location>
</feature>
<evidence type="ECO:0000313" key="3">
    <source>
        <dbReference type="EMBL" id="CDQ11382.1"/>
    </source>
</evidence>
<dbReference type="EMBL" id="CCCS020000049">
    <property type="protein sequence ID" value="CDQ11382.1"/>
    <property type="molecule type" value="Genomic_DNA"/>
</dbReference>
<evidence type="ECO:0000259" key="2">
    <source>
        <dbReference type="Pfam" id="PF01757"/>
    </source>
</evidence>
<organism evidence="3">
    <name type="scientific">Acidithiobacillus ferrivorans</name>
    <dbReference type="NCBI Taxonomy" id="160808"/>
    <lineage>
        <taxon>Bacteria</taxon>
        <taxon>Pseudomonadati</taxon>
        <taxon>Pseudomonadota</taxon>
        <taxon>Acidithiobacillia</taxon>
        <taxon>Acidithiobacillales</taxon>
        <taxon>Acidithiobacillaceae</taxon>
        <taxon>Acidithiobacillus</taxon>
    </lineage>
</organism>
<keyword evidence="5" id="KW-1185">Reference proteome</keyword>
<feature type="domain" description="Acyltransferase 3" evidence="2">
    <location>
        <begin position="11"/>
        <end position="365"/>
    </location>
</feature>
<dbReference type="GO" id="GO:0016020">
    <property type="term" value="C:membrane"/>
    <property type="evidence" value="ECO:0007669"/>
    <property type="project" value="TreeGrafter"/>
</dbReference>
<feature type="transmembrane region" description="Helical" evidence="1">
    <location>
        <begin position="255"/>
        <end position="273"/>
    </location>
</feature>
<dbReference type="RefSeq" id="WP_035194341.1">
    <property type="nucleotide sequence ID" value="NZ_CCCS020000049.1"/>
</dbReference>
<dbReference type="AlphaFoldDB" id="A0A060URY5"/>
<keyword evidence="3" id="KW-0808">Transferase</keyword>
<keyword evidence="3" id="KW-0012">Acyltransferase</keyword>
<reference evidence="3" key="2">
    <citation type="submission" date="2014-07" db="EMBL/GenBank/DDBJ databases">
        <title>Initial genome analysis of the psychrotolerant acidophile Acidithiobacillus ferrivorans CF27: insights into iron and sulfur oxidation pathways and into biofilm formation.</title>
        <authorList>
            <person name="Talla E."/>
            <person name="Hedrich S."/>
            <person name="Mangenot S."/>
            <person name="Ji B."/>
            <person name="Johnson D.B."/>
            <person name="Barbe V."/>
            <person name="Bonnefoy V."/>
        </authorList>
    </citation>
    <scope>NUCLEOTIDE SEQUENCE [LARGE SCALE GENOMIC DNA]</scope>
    <source>
        <strain evidence="3">CF27</strain>
    </source>
</reference>
<dbReference type="InterPro" id="IPR002656">
    <property type="entry name" value="Acyl_transf_3_dom"/>
</dbReference>